<evidence type="ECO:0000256" key="1">
    <source>
        <dbReference type="SAM" id="MobiDB-lite"/>
    </source>
</evidence>
<keyword evidence="3" id="KW-1185">Reference proteome</keyword>
<gene>
    <name evidence="2" type="ORF">PCON_01205</name>
</gene>
<dbReference type="OMA" id="STNQHGQ"/>
<feature type="compositionally biased region" description="Polar residues" evidence="1">
    <location>
        <begin position="1"/>
        <end position="13"/>
    </location>
</feature>
<dbReference type="Proteomes" id="UP000018144">
    <property type="component" value="Unassembled WGS sequence"/>
</dbReference>
<protein>
    <submittedName>
        <fullName evidence="2">Uncharacterized protein</fullName>
    </submittedName>
</protein>
<feature type="region of interest" description="Disordered" evidence="1">
    <location>
        <begin position="1"/>
        <end position="40"/>
    </location>
</feature>
<proteinExistence type="predicted"/>
<dbReference type="AlphaFoldDB" id="U4LG71"/>
<dbReference type="eggNOG" id="ENOG502SCX2">
    <property type="taxonomic scope" value="Eukaryota"/>
</dbReference>
<evidence type="ECO:0000313" key="3">
    <source>
        <dbReference type="Proteomes" id="UP000018144"/>
    </source>
</evidence>
<organism evidence="2 3">
    <name type="scientific">Pyronema omphalodes (strain CBS 100304)</name>
    <name type="common">Pyronema confluens</name>
    <dbReference type="NCBI Taxonomy" id="1076935"/>
    <lineage>
        <taxon>Eukaryota</taxon>
        <taxon>Fungi</taxon>
        <taxon>Dikarya</taxon>
        <taxon>Ascomycota</taxon>
        <taxon>Pezizomycotina</taxon>
        <taxon>Pezizomycetes</taxon>
        <taxon>Pezizales</taxon>
        <taxon>Pyronemataceae</taxon>
        <taxon>Pyronema</taxon>
    </lineage>
</organism>
<name>U4LG71_PYROM</name>
<feature type="region of interest" description="Disordered" evidence="1">
    <location>
        <begin position="66"/>
        <end position="90"/>
    </location>
</feature>
<dbReference type="EMBL" id="HF936105">
    <property type="protein sequence ID" value="CCX14979.1"/>
    <property type="molecule type" value="Genomic_DNA"/>
</dbReference>
<evidence type="ECO:0000313" key="2">
    <source>
        <dbReference type="EMBL" id="CCX14979.1"/>
    </source>
</evidence>
<feature type="compositionally biased region" description="Polar residues" evidence="1">
    <location>
        <begin position="70"/>
        <end position="79"/>
    </location>
</feature>
<dbReference type="OrthoDB" id="2559882at2759"/>
<sequence>MESRMQQAASSKTAPLEGETRSRTSIGGASGGMAANAGIGESHATGKSIVPEALQKAVPKAVEDALPNNIHDTGSTGSKSHAKAGGSILPETVQQMVPESVERMVPNSIHDTGDKKVFGKK</sequence>
<reference evidence="2 3" key="1">
    <citation type="journal article" date="2013" name="PLoS Genet.">
        <title>The genome and development-dependent transcriptomes of Pyronema confluens: a window into fungal evolution.</title>
        <authorList>
            <person name="Traeger S."/>
            <person name="Altegoer F."/>
            <person name="Freitag M."/>
            <person name="Gabaldon T."/>
            <person name="Kempken F."/>
            <person name="Kumar A."/>
            <person name="Marcet-Houben M."/>
            <person name="Poggeler S."/>
            <person name="Stajich J.E."/>
            <person name="Nowrousian M."/>
        </authorList>
    </citation>
    <scope>NUCLEOTIDE SEQUENCE [LARGE SCALE GENOMIC DNA]</scope>
    <source>
        <strain evidence="3">CBS 100304</strain>
        <tissue evidence="2">Vegetative mycelium</tissue>
    </source>
</reference>
<accession>U4LG71</accession>